<dbReference type="AlphaFoldDB" id="A0AAD2GV61"/>
<dbReference type="Gene3D" id="3.30.710.10">
    <property type="entry name" value="Potassium Channel Kv1.1, Chain A"/>
    <property type="match status" value="1"/>
</dbReference>
<feature type="region of interest" description="Disordered" evidence="1">
    <location>
        <begin position="276"/>
        <end position="298"/>
    </location>
</feature>
<comment type="caution">
    <text evidence="2">The sequence shown here is derived from an EMBL/GenBank/DDBJ whole genome shotgun (WGS) entry which is preliminary data.</text>
</comment>
<gene>
    <name evidence="2" type="ORF">MYCIT1_LOCUS4123</name>
</gene>
<sequence>MSLSRIEEKWSASSIQSTLQLIVPSQTVGGTYYTPACGLGWRFHCSVQAVEFGIPPLASDVPDRQMPWRRVTIFFEPFFLQSATFGRLSITATSDKLSSPLTDQGTNNGGVNVMDLPSGSNLMIGNYMLEDEDYPPLSIVVNVELPSAAALELPSSGNASGNSALSALIRGEEQIDFMLLAYSRVQSENDERVATGIHPLFAKLSVLKGCSERLDDYLDACSSSSAFSESQKVDLDLFEPSAKDEQFSDYDYMSDSDLDDDGAVLVPTPVMIESTTSGSASAAELQRETTLPSADRSSDDAVATTVPACKRERKLATSSRGRMGHVLVDKSHASLTWNALFYYLYTGDISFRRLGEKIGTDSDIPRCSAKSMYKLADKFDLADLKTRSMNFIKGQLSPENIVHEAFSTFTSLFEEIQAIEVQYLMTQLKKPGVSERMADMIDMVNNGERRGTVLKLFIEEIKKKL</sequence>
<dbReference type="EMBL" id="CAVNYO010000048">
    <property type="protein sequence ID" value="CAK5264166.1"/>
    <property type="molecule type" value="Genomic_DNA"/>
</dbReference>
<accession>A0AAD2GV61</accession>
<reference evidence="2" key="1">
    <citation type="submission" date="2023-11" db="EMBL/GenBank/DDBJ databases">
        <authorList>
            <person name="De Vega J J."/>
            <person name="De Vega J J."/>
        </authorList>
    </citation>
    <scope>NUCLEOTIDE SEQUENCE</scope>
</reference>
<dbReference type="Proteomes" id="UP001295794">
    <property type="component" value="Unassembled WGS sequence"/>
</dbReference>
<protein>
    <recommendedName>
        <fullName evidence="4">BTB domain-containing protein</fullName>
    </recommendedName>
</protein>
<proteinExistence type="predicted"/>
<evidence type="ECO:0000256" key="1">
    <source>
        <dbReference type="SAM" id="MobiDB-lite"/>
    </source>
</evidence>
<name>A0AAD2GV61_9AGAR</name>
<evidence type="ECO:0008006" key="4">
    <source>
        <dbReference type="Google" id="ProtNLM"/>
    </source>
</evidence>
<evidence type="ECO:0000313" key="2">
    <source>
        <dbReference type="EMBL" id="CAK5264166.1"/>
    </source>
</evidence>
<dbReference type="InterPro" id="IPR011333">
    <property type="entry name" value="SKP1/BTB/POZ_sf"/>
</dbReference>
<keyword evidence="3" id="KW-1185">Reference proteome</keyword>
<organism evidence="2 3">
    <name type="scientific">Mycena citricolor</name>
    <dbReference type="NCBI Taxonomy" id="2018698"/>
    <lineage>
        <taxon>Eukaryota</taxon>
        <taxon>Fungi</taxon>
        <taxon>Dikarya</taxon>
        <taxon>Basidiomycota</taxon>
        <taxon>Agaricomycotina</taxon>
        <taxon>Agaricomycetes</taxon>
        <taxon>Agaricomycetidae</taxon>
        <taxon>Agaricales</taxon>
        <taxon>Marasmiineae</taxon>
        <taxon>Mycenaceae</taxon>
        <taxon>Mycena</taxon>
    </lineage>
</organism>
<evidence type="ECO:0000313" key="3">
    <source>
        <dbReference type="Proteomes" id="UP001295794"/>
    </source>
</evidence>